<dbReference type="SUPFAM" id="SSF52833">
    <property type="entry name" value="Thioredoxin-like"/>
    <property type="match status" value="1"/>
</dbReference>
<keyword evidence="2" id="KW-0049">Antioxidant</keyword>
<dbReference type="Pfam" id="PF10417">
    <property type="entry name" value="1-cysPrx_C"/>
    <property type="match status" value="1"/>
</dbReference>
<evidence type="ECO:0000256" key="2">
    <source>
        <dbReference type="ARBA" id="ARBA00022862"/>
    </source>
</evidence>
<dbReference type="Proteomes" id="UP001174909">
    <property type="component" value="Unassembled WGS sequence"/>
</dbReference>
<reference evidence="7" key="1">
    <citation type="submission" date="2023-03" db="EMBL/GenBank/DDBJ databases">
        <authorList>
            <person name="Steffen K."/>
            <person name="Cardenas P."/>
        </authorList>
    </citation>
    <scope>NUCLEOTIDE SEQUENCE</scope>
</reference>
<evidence type="ECO:0000259" key="6">
    <source>
        <dbReference type="Pfam" id="PF10417"/>
    </source>
</evidence>
<evidence type="ECO:0000256" key="1">
    <source>
        <dbReference type="ARBA" id="ARBA00022559"/>
    </source>
</evidence>
<keyword evidence="3" id="KW-0560">Oxidoreductase</keyword>
<keyword evidence="5" id="KW-1133">Transmembrane helix</keyword>
<keyword evidence="5" id="KW-0812">Transmembrane</keyword>
<proteinExistence type="predicted"/>
<feature type="transmembrane region" description="Helical" evidence="5">
    <location>
        <begin position="150"/>
        <end position="169"/>
    </location>
</feature>
<feature type="domain" description="Peroxiredoxin C-terminal" evidence="6">
    <location>
        <begin position="66"/>
        <end position="102"/>
    </location>
</feature>
<protein>
    <submittedName>
        <fullName evidence="7">Peroxiredoxin-6</fullName>
    </submittedName>
</protein>
<evidence type="ECO:0000256" key="4">
    <source>
        <dbReference type="SAM" id="MobiDB-lite"/>
    </source>
</evidence>
<dbReference type="Gene3D" id="3.30.1020.10">
    <property type="entry name" value="Antioxidant, Horf6, Chain A, domain2"/>
    <property type="match status" value="1"/>
</dbReference>
<evidence type="ECO:0000313" key="8">
    <source>
        <dbReference type="Proteomes" id="UP001174909"/>
    </source>
</evidence>
<dbReference type="InterPro" id="IPR036249">
    <property type="entry name" value="Thioredoxin-like_sf"/>
</dbReference>
<accession>A0AA35SUP3</accession>
<evidence type="ECO:0000256" key="3">
    <source>
        <dbReference type="ARBA" id="ARBA00023002"/>
    </source>
</evidence>
<feature type="region of interest" description="Disordered" evidence="4">
    <location>
        <begin position="1"/>
        <end position="29"/>
    </location>
</feature>
<dbReference type="EMBL" id="CASHTH010002824">
    <property type="protein sequence ID" value="CAI8035703.1"/>
    <property type="molecule type" value="Genomic_DNA"/>
</dbReference>
<gene>
    <name evidence="7" type="ORF">GBAR_LOCUS20005</name>
</gene>
<dbReference type="GO" id="GO:0051920">
    <property type="term" value="F:peroxiredoxin activity"/>
    <property type="evidence" value="ECO:0007669"/>
    <property type="project" value="InterPro"/>
</dbReference>
<keyword evidence="5" id="KW-0472">Membrane</keyword>
<evidence type="ECO:0000256" key="5">
    <source>
        <dbReference type="SAM" id="Phobius"/>
    </source>
</evidence>
<keyword evidence="8" id="KW-1185">Reference proteome</keyword>
<evidence type="ECO:0000313" key="7">
    <source>
        <dbReference type="EMBL" id="CAI8035703.1"/>
    </source>
</evidence>
<keyword evidence="1" id="KW-0575">Peroxidase</keyword>
<sequence>MATSTCCRPPPGTPARVLRTARDRQRTRPRSVFLSADQESFKATITYPMSTGRNFDEILRLVDSCQLTASKKVATPVNWKQGEDVIILPAVSDEAARAAYPDRSAAALRPYIFDRAAAEFRTDLLDGCQRICWNLGGEQSCRREKDDGWLFARGLAAVAVALIGVGATLNRTEAMQWANLPGLGGPDR</sequence>
<dbReference type="AlphaFoldDB" id="A0AA35SUP3"/>
<comment type="caution">
    <text evidence="7">The sequence shown here is derived from an EMBL/GenBank/DDBJ whole genome shotgun (WGS) entry which is preliminary data.</text>
</comment>
<name>A0AA35SUP3_GEOBA</name>
<dbReference type="InterPro" id="IPR019479">
    <property type="entry name" value="Peroxiredoxin_C"/>
</dbReference>
<organism evidence="7 8">
    <name type="scientific">Geodia barretti</name>
    <name type="common">Barrett's horny sponge</name>
    <dbReference type="NCBI Taxonomy" id="519541"/>
    <lineage>
        <taxon>Eukaryota</taxon>
        <taxon>Metazoa</taxon>
        <taxon>Porifera</taxon>
        <taxon>Demospongiae</taxon>
        <taxon>Heteroscleromorpha</taxon>
        <taxon>Tetractinellida</taxon>
        <taxon>Astrophorina</taxon>
        <taxon>Geodiidae</taxon>
        <taxon>Geodia</taxon>
    </lineage>
</organism>